<evidence type="ECO:0000313" key="1">
    <source>
        <dbReference type="EMBL" id="VDN14442.1"/>
    </source>
</evidence>
<dbReference type="Proteomes" id="UP000281553">
    <property type="component" value="Unassembled WGS sequence"/>
</dbReference>
<name>A0A3P7P2B3_DIBLA</name>
<reference evidence="1 2" key="1">
    <citation type="submission" date="2018-11" db="EMBL/GenBank/DDBJ databases">
        <authorList>
            <consortium name="Pathogen Informatics"/>
        </authorList>
    </citation>
    <scope>NUCLEOTIDE SEQUENCE [LARGE SCALE GENOMIC DNA]</scope>
</reference>
<sequence length="107" mass="11618">MGSVGQMWKIFEAQHATIIDLLTMLQEDLKQTGSDDRTKGLEDMVITKATTEATAAAHQVRNSRLQGCRTSVEEALNKEGVSMVGRPPQTLDRLQATCGRTVAQSSA</sequence>
<keyword evidence="2" id="KW-1185">Reference proteome</keyword>
<dbReference type="EMBL" id="UYRU01059292">
    <property type="protein sequence ID" value="VDN14442.1"/>
    <property type="molecule type" value="Genomic_DNA"/>
</dbReference>
<organism evidence="1 2">
    <name type="scientific">Dibothriocephalus latus</name>
    <name type="common">Fish tapeworm</name>
    <name type="synonym">Diphyllobothrium latum</name>
    <dbReference type="NCBI Taxonomy" id="60516"/>
    <lineage>
        <taxon>Eukaryota</taxon>
        <taxon>Metazoa</taxon>
        <taxon>Spiralia</taxon>
        <taxon>Lophotrochozoa</taxon>
        <taxon>Platyhelminthes</taxon>
        <taxon>Cestoda</taxon>
        <taxon>Eucestoda</taxon>
        <taxon>Diphyllobothriidea</taxon>
        <taxon>Diphyllobothriidae</taxon>
        <taxon>Dibothriocephalus</taxon>
    </lineage>
</organism>
<protein>
    <submittedName>
        <fullName evidence="1">Uncharacterized protein</fullName>
    </submittedName>
</protein>
<proteinExistence type="predicted"/>
<gene>
    <name evidence="1" type="ORF">DILT_LOCUS10273</name>
</gene>
<accession>A0A3P7P2B3</accession>
<dbReference type="AlphaFoldDB" id="A0A3P7P2B3"/>
<evidence type="ECO:0000313" key="2">
    <source>
        <dbReference type="Proteomes" id="UP000281553"/>
    </source>
</evidence>